<accession>A0A6A3CH87</accession>
<organism evidence="1 2">
    <name type="scientific">Hibiscus syriacus</name>
    <name type="common">Rose of Sharon</name>
    <dbReference type="NCBI Taxonomy" id="106335"/>
    <lineage>
        <taxon>Eukaryota</taxon>
        <taxon>Viridiplantae</taxon>
        <taxon>Streptophyta</taxon>
        <taxon>Embryophyta</taxon>
        <taxon>Tracheophyta</taxon>
        <taxon>Spermatophyta</taxon>
        <taxon>Magnoliopsida</taxon>
        <taxon>eudicotyledons</taxon>
        <taxon>Gunneridae</taxon>
        <taxon>Pentapetalae</taxon>
        <taxon>rosids</taxon>
        <taxon>malvids</taxon>
        <taxon>Malvales</taxon>
        <taxon>Malvaceae</taxon>
        <taxon>Malvoideae</taxon>
        <taxon>Hibiscus</taxon>
    </lineage>
</organism>
<gene>
    <name evidence="1" type="ORF">F3Y22_tig00006570pilonHSYRG00161</name>
</gene>
<dbReference type="Proteomes" id="UP000436088">
    <property type="component" value="Unassembled WGS sequence"/>
</dbReference>
<evidence type="ECO:0000313" key="2">
    <source>
        <dbReference type="Proteomes" id="UP000436088"/>
    </source>
</evidence>
<evidence type="ECO:0008006" key="3">
    <source>
        <dbReference type="Google" id="ProtNLM"/>
    </source>
</evidence>
<evidence type="ECO:0000313" key="1">
    <source>
        <dbReference type="EMBL" id="KAE8726668.1"/>
    </source>
</evidence>
<dbReference type="AlphaFoldDB" id="A0A6A3CH87"/>
<proteinExistence type="predicted"/>
<dbReference type="PANTHER" id="PTHR34207">
    <property type="entry name" value="PROTEIN BIC1"/>
    <property type="match status" value="1"/>
</dbReference>
<sequence>MTTHPPNPPQFLEQEQPNKTLQADYIHDEGSLLKGRCSSADGVRKVVIDEVAIGAAEEEDNGRERLKRHRIETAKSRVWIPDIWGQEELLKDWIDCPAFDDCLVPSGITSARAALVEQGPR</sequence>
<dbReference type="PANTHER" id="PTHR34207:SF2">
    <property type="entry name" value="PROTEIN BIC1"/>
    <property type="match status" value="1"/>
</dbReference>
<comment type="caution">
    <text evidence="1">The sequence shown here is derived from an EMBL/GenBank/DDBJ whole genome shotgun (WGS) entry which is preliminary data.</text>
</comment>
<reference evidence="1" key="1">
    <citation type="submission" date="2019-09" db="EMBL/GenBank/DDBJ databases">
        <title>Draft genome information of white flower Hibiscus syriacus.</title>
        <authorList>
            <person name="Kim Y.-M."/>
        </authorList>
    </citation>
    <scope>NUCLEOTIDE SEQUENCE [LARGE SCALE GENOMIC DNA]</scope>
    <source>
        <strain evidence="1">YM2019G1</strain>
    </source>
</reference>
<protein>
    <recommendedName>
        <fullName evidence="3">Protein BIC1</fullName>
    </recommendedName>
</protein>
<name>A0A6A3CH87_HIBSY</name>
<dbReference type="GO" id="GO:0009785">
    <property type="term" value="P:blue light signaling pathway"/>
    <property type="evidence" value="ECO:0007669"/>
    <property type="project" value="InterPro"/>
</dbReference>
<dbReference type="CDD" id="cd22645">
    <property type="entry name" value="BIC1_CID"/>
    <property type="match status" value="1"/>
</dbReference>
<dbReference type="InterPro" id="IPR040374">
    <property type="entry name" value="BIC"/>
</dbReference>
<dbReference type="EMBL" id="VEPZ02000351">
    <property type="protein sequence ID" value="KAE8726668.1"/>
    <property type="molecule type" value="Genomic_DNA"/>
</dbReference>
<keyword evidence="2" id="KW-1185">Reference proteome</keyword>